<keyword evidence="1" id="KW-0808">Transferase</keyword>
<dbReference type="SUPFAM" id="SSF53756">
    <property type="entry name" value="UDP-Glycosyltransferase/glycogen phosphorylase"/>
    <property type="match status" value="1"/>
</dbReference>
<dbReference type="EMBL" id="FOIO01000076">
    <property type="protein sequence ID" value="SEU16356.1"/>
    <property type="molecule type" value="Genomic_DNA"/>
</dbReference>
<sequence length="365" mass="42605">MNGKILIIVTSYPGGGSTEAHRFVHVRNLFYVSSGLDITVLNFSAKYDYNYEGINVITLDTYKNENAEYELLISHQPNIRQHYRFIKKYGSRFNKYMLFFHGHEVLRFKATYPKPYNYVSKTPLKSLLRDLYDQFKLAIWHKFIPKIINKSMLVFVSNWMLEEFLKSTKLSLDDLLGNYSITYNCVGKLFQDTEYDFKSVKDYDFVTIRSNLDGSKYCIDLVTELARNNPKSKFLVIGKGKFYSHSIKPSNVIWEDRVLNHREIIEVLQKSRCALMPTRTDAQGLMMCEMATLGMPVITSDLPVCHEALDMFENVSMIDNENTKIDLEKICEKLEEKMPYKKQECYFNTNTSLHEVCIITSILKK</sequence>
<dbReference type="GO" id="GO:0016740">
    <property type="term" value="F:transferase activity"/>
    <property type="evidence" value="ECO:0007669"/>
    <property type="project" value="UniProtKB-KW"/>
</dbReference>
<protein>
    <submittedName>
        <fullName evidence="1">Glycosyltransferase involved in cell wall bisynthesis</fullName>
    </submittedName>
</protein>
<dbReference type="Pfam" id="PF13692">
    <property type="entry name" value="Glyco_trans_1_4"/>
    <property type="match status" value="1"/>
</dbReference>
<dbReference type="RefSeq" id="WP_074664298.1">
    <property type="nucleotide sequence ID" value="NZ_FOIO01000076.1"/>
</dbReference>
<reference evidence="1 2" key="1">
    <citation type="submission" date="2016-10" db="EMBL/GenBank/DDBJ databases">
        <authorList>
            <person name="Varghese N."/>
            <person name="Submissions S."/>
        </authorList>
    </citation>
    <scope>NUCLEOTIDE SEQUENCE [LARGE SCALE GENOMIC DNA]</scope>
    <source>
        <strain evidence="1 2">NLAE-zl-C196</strain>
    </source>
</reference>
<comment type="caution">
    <text evidence="1">The sequence shown here is derived from an EMBL/GenBank/DDBJ whole genome shotgun (WGS) entry which is preliminary data.</text>
</comment>
<evidence type="ECO:0000313" key="2">
    <source>
        <dbReference type="Proteomes" id="UP000182121"/>
    </source>
</evidence>
<organism evidence="1 2">
    <name type="scientific">Enterocloster clostridioformis</name>
    <dbReference type="NCBI Taxonomy" id="1531"/>
    <lineage>
        <taxon>Bacteria</taxon>
        <taxon>Bacillati</taxon>
        <taxon>Bacillota</taxon>
        <taxon>Clostridia</taxon>
        <taxon>Lachnospirales</taxon>
        <taxon>Lachnospiraceae</taxon>
        <taxon>Enterocloster</taxon>
    </lineage>
</organism>
<name>A0A1I0K1E6_9FIRM</name>
<dbReference type="AlphaFoldDB" id="A0A1I0K1E6"/>
<gene>
    <name evidence="1" type="ORF">SAMN05216521_10769</name>
</gene>
<dbReference type="Gene3D" id="3.40.50.2000">
    <property type="entry name" value="Glycogen Phosphorylase B"/>
    <property type="match status" value="1"/>
</dbReference>
<accession>A0A1I0K1E6</accession>
<dbReference type="Proteomes" id="UP000182121">
    <property type="component" value="Unassembled WGS sequence"/>
</dbReference>
<evidence type="ECO:0000313" key="1">
    <source>
        <dbReference type="EMBL" id="SEU16356.1"/>
    </source>
</evidence>
<proteinExistence type="predicted"/>